<proteinExistence type="predicted"/>
<dbReference type="AlphaFoldDB" id="A0A3S6QNT0"/>
<dbReference type="KEGG" id="lhw:BSQ49_05005"/>
<organism evidence="1 2">
    <name type="scientific">Liquorilactobacillus hordei</name>
    <dbReference type="NCBI Taxonomy" id="468911"/>
    <lineage>
        <taxon>Bacteria</taxon>
        <taxon>Bacillati</taxon>
        <taxon>Bacillota</taxon>
        <taxon>Bacilli</taxon>
        <taxon>Lactobacillales</taxon>
        <taxon>Lactobacillaceae</taxon>
        <taxon>Liquorilactobacillus</taxon>
    </lineage>
</organism>
<dbReference type="Proteomes" id="UP000314960">
    <property type="component" value="Chromosome"/>
</dbReference>
<name>A0A3S6QNT0_9LACO</name>
<dbReference type="EMBL" id="CP018176">
    <property type="protein sequence ID" value="AUJ29613.1"/>
    <property type="molecule type" value="Genomic_DNA"/>
</dbReference>
<dbReference type="RefSeq" id="WP_141053203.1">
    <property type="nucleotide sequence ID" value="NZ_CP018176.1"/>
</dbReference>
<gene>
    <name evidence="1" type="ORF">BSQ49_05005</name>
</gene>
<evidence type="ECO:0000313" key="2">
    <source>
        <dbReference type="Proteomes" id="UP000314960"/>
    </source>
</evidence>
<accession>A0A3S6QNT0</accession>
<protein>
    <submittedName>
        <fullName evidence="1">Uncharacterized protein</fullName>
    </submittedName>
</protein>
<reference evidence="1 2" key="1">
    <citation type="submission" date="2016-11" db="EMBL/GenBank/DDBJ databases">
        <title>Interaction between Lactobacillus species and yeast in water kefir.</title>
        <authorList>
            <person name="Behr J."/>
            <person name="Xu D."/>
            <person name="Vogel R.F."/>
        </authorList>
    </citation>
    <scope>NUCLEOTIDE SEQUENCE [LARGE SCALE GENOMIC DNA]</scope>
    <source>
        <strain evidence="1 2">TMW 1.1822</strain>
    </source>
</reference>
<evidence type="ECO:0000313" key="1">
    <source>
        <dbReference type="EMBL" id="AUJ29613.1"/>
    </source>
</evidence>
<sequence length="343" mass="39751">MEGEFFTAKLNLSPKIIQIYTNSDKNSSGMEQLKKTVIVNSLKKIFTYEEVVGKNKNIQKYSCLQIDEKKEIINSDVYIKFKNAKTNLLNGYESVIESSHENKGIFWPNEYLHELKPKMKQCLYELKDAYPILNQVVVNTKDDDVKKNLPGNGNFGHGRKYLLDSEKIEGYLLNSESVIDFNRNYFFYYNNDNERLFISIKYGEEIFKRIILDIQEKINGSNSDIGKINIIPIYNALKVENSYKNVTFEVVYPNNPHRTKSINRVLDKPFEKSEATQIDVKLHSDGSSDNHKFSATMINELADIFFGSKFGYLKSIKSDRRNITNGEIKRTFIDQNNDDEGDE</sequence>